<evidence type="ECO:0000313" key="17">
    <source>
        <dbReference type="EMBL" id="OFI33339.1"/>
    </source>
</evidence>
<evidence type="ECO:0000256" key="2">
    <source>
        <dbReference type="ARBA" id="ARBA00009810"/>
    </source>
</evidence>
<dbReference type="OrthoDB" id="127311at2"/>
<keyword evidence="18" id="KW-1185">Reference proteome</keyword>
<keyword evidence="10 17" id="KW-0675">Receptor</keyword>
<evidence type="ECO:0000256" key="7">
    <source>
        <dbReference type="ARBA" id="ARBA00023065"/>
    </source>
</evidence>
<keyword evidence="8 13" id="KW-0798">TonB box</keyword>
<dbReference type="InterPro" id="IPR000531">
    <property type="entry name" value="Beta-barrel_TonB"/>
</dbReference>
<reference evidence="17 18" key="1">
    <citation type="submission" date="2016-09" db="EMBL/GenBank/DDBJ databases">
        <title>Alteromonas lipolytica, a new species isolated from sea water.</title>
        <authorList>
            <person name="Wu Y.-H."/>
            <person name="Cheng H."/>
            <person name="Xu X.-W."/>
        </authorList>
    </citation>
    <scope>NUCLEOTIDE SEQUENCE [LARGE SCALE GENOMIC DNA]</scope>
    <source>
        <strain evidence="17 18">JW12</strain>
    </source>
</reference>
<dbReference type="Gene3D" id="2.170.130.10">
    <property type="entry name" value="TonB-dependent receptor, plug domain"/>
    <property type="match status" value="1"/>
</dbReference>
<dbReference type="InterPro" id="IPR010105">
    <property type="entry name" value="TonB_sidphr_rcpt"/>
</dbReference>
<keyword evidence="9 12" id="KW-0472">Membrane</keyword>
<keyword evidence="5 12" id="KW-0812">Transmembrane</keyword>
<dbReference type="RefSeq" id="WP_070177715.1">
    <property type="nucleotide sequence ID" value="NZ_BMJR01000002.1"/>
</dbReference>
<keyword evidence="6 14" id="KW-0732">Signal</keyword>
<evidence type="ECO:0000256" key="1">
    <source>
        <dbReference type="ARBA" id="ARBA00004571"/>
    </source>
</evidence>
<dbReference type="PROSITE" id="PS52016">
    <property type="entry name" value="TONB_DEPENDENT_REC_3"/>
    <property type="match status" value="1"/>
</dbReference>
<accession>A0A1E8FBQ6</accession>
<dbReference type="InterPro" id="IPR036942">
    <property type="entry name" value="Beta-barrel_TonB_sf"/>
</dbReference>
<feature type="domain" description="TonB-dependent receptor-like beta-barrel" evidence="15">
    <location>
        <begin position="244"/>
        <end position="672"/>
    </location>
</feature>
<sequence>MTKQYFLKPVITLAVLAGLNSNVSAQTKTAEDADLEHISVVKQRQAYRGDVPLKELPQSVDVISDELLDNLGIIDLQSALKFTSGIASQNNFGGLWDSFAIRGFSGDGNRPSGYLVNGFNTGRGFSGKRDASSIQAIEVLKGPGSALYGRGEPGGTINIITKKPQFAEEGYVEATAGSYDLYSLEGDFTNAISADWAFRANGAYEDAGSFRDTVQSKKIFFTPSVVYNLSAETHIFYELEIIDQEANFDRGISIPNNQFGVVPIETYYGEPADGPMEIDGIAHQLSVQSQLNSNWSINGGISYRDSSFEGFSSEPELSAGRQLLYTDGTTLSRQRRYRDYDTTDLSGRVELSGEVVTGTFNHHILLGADAYDYDYHQQMSRWRTAWGTGDTTYSVDLLNPQYGQTPPDVSVLVDSKEHQLSYGVYVQDQIDVSEQFKVLAGLRFDDFKQEINGAVTQDQTATSPRFGAVYIPDNNLSFYVSYSEGFSPNSGVDNNGEAFEPEESESYEGGVKFATNDESLTGTLAIFHADKSNILAADPVNGGTIAIGEVESRGVEMDLDTVITDATVLTFSYAYIDAKTQNTVTNPDWGVEIAAGTPLVNVPEHSFNLTLQHQLSLAGYPASVAAGVTHVGERVGDAVAPDYKLPRYTTVDISGVIELTPSLTARLVIDNLLDKEYYDNSYSALWTQPGKPRNARLSVRYAF</sequence>
<dbReference type="GO" id="GO:0009279">
    <property type="term" value="C:cell outer membrane"/>
    <property type="evidence" value="ECO:0007669"/>
    <property type="project" value="UniProtKB-SubCell"/>
</dbReference>
<evidence type="ECO:0000256" key="5">
    <source>
        <dbReference type="ARBA" id="ARBA00022692"/>
    </source>
</evidence>
<dbReference type="Pfam" id="PF07715">
    <property type="entry name" value="Plug"/>
    <property type="match status" value="1"/>
</dbReference>
<evidence type="ECO:0000256" key="3">
    <source>
        <dbReference type="ARBA" id="ARBA00022448"/>
    </source>
</evidence>
<comment type="subcellular location">
    <subcellularLocation>
        <location evidence="1 12">Cell outer membrane</location>
        <topology evidence="1 12">Multi-pass membrane protein</topology>
    </subcellularLocation>
</comment>
<keyword evidence="3 12" id="KW-0813">Transport</keyword>
<dbReference type="InterPro" id="IPR039426">
    <property type="entry name" value="TonB-dep_rcpt-like"/>
</dbReference>
<evidence type="ECO:0000256" key="12">
    <source>
        <dbReference type="PROSITE-ProRule" id="PRU01360"/>
    </source>
</evidence>
<evidence type="ECO:0000256" key="6">
    <source>
        <dbReference type="ARBA" id="ARBA00022729"/>
    </source>
</evidence>
<evidence type="ECO:0000256" key="13">
    <source>
        <dbReference type="RuleBase" id="RU003357"/>
    </source>
</evidence>
<evidence type="ECO:0000313" key="18">
    <source>
        <dbReference type="Proteomes" id="UP000176037"/>
    </source>
</evidence>
<dbReference type="GO" id="GO:0015344">
    <property type="term" value="F:siderophore uptake transmembrane transporter activity"/>
    <property type="evidence" value="ECO:0007669"/>
    <property type="project" value="TreeGrafter"/>
</dbReference>
<dbReference type="PANTHER" id="PTHR32552:SF90">
    <property type="entry name" value="METAL-PSEUDOPALINE RECEPTOR CNTO"/>
    <property type="match status" value="1"/>
</dbReference>
<dbReference type="CDD" id="cd01347">
    <property type="entry name" value="ligand_gated_channel"/>
    <property type="match status" value="1"/>
</dbReference>
<keyword evidence="7" id="KW-0406">Ion transport</keyword>
<feature type="domain" description="TonB-dependent receptor plug" evidence="16">
    <location>
        <begin position="53"/>
        <end position="156"/>
    </location>
</feature>
<evidence type="ECO:0000259" key="16">
    <source>
        <dbReference type="Pfam" id="PF07715"/>
    </source>
</evidence>
<feature type="signal peptide" evidence="14">
    <location>
        <begin position="1"/>
        <end position="25"/>
    </location>
</feature>
<dbReference type="InterPro" id="IPR012910">
    <property type="entry name" value="Plug_dom"/>
</dbReference>
<dbReference type="AlphaFoldDB" id="A0A1E8FBQ6"/>
<protein>
    <submittedName>
        <fullName evidence="17">TonB-dependent receptor</fullName>
    </submittedName>
</protein>
<dbReference type="EMBL" id="MJIC01000015">
    <property type="protein sequence ID" value="OFI33339.1"/>
    <property type="molecule type" value="Genomic_DNA"/>
</dbReference>
<dbReference type="STRING" id="1856405.BFC17_03495"/>
<dbReference type="NCBIfam" id="TIGR01783">
    <property type="entry name" value="TonB-siderophor"/>
    <property type="match status" value="1"/>
</dbReference>
<name>A0A1E8FBQ6_9ALTE</name>
<dbReference type="Proteomes" id="UP000176037">
    <property type="component" value="Unassembled WGS sequence"/>
</dbReference>
<evidence type="ECO:0000256" key="14">
    <source>
        <dbReference type="SAM" id="SignalP"/>
    </source>
</evidence>
<dbReference type="SUPFAM" id="SSF56935">
    <property type="entry name" value="Porins"/>
    <property type="match status" value="1"/>
</dbReference>
<evidence type="ECO:0000256" key="11">
    <source>
        <dbReference type="ARBA" id="ARBA00023237"/>
    </source>
</evidence>
<feature type="chain" id="PRO_5009213999" evidence="14">
    <location>
        <begin position="26"/>
        <end position="703"/>
    </location>
</feature>
<dbReference type="InterPro" id="IPR037066">
    <property type="entry name" value="Plug_dom_sf"/>
</dbReference>
<evidence type="ECO:0000256" key="4">
    <source>
        <dbReference type="ARBA" id="ARBA00022452"/>
    </source>
</evidence>
<evidence type="ECO:0000256" key="9">
    <source>
        <dbReference type="ARBA" id="ARBA00023136"/>
    </source>
</evidence>
<dbReference type="GO" id="GO:0038023">
    <property type="term" value="F:signaling receptor activity"/>
    <property type="evidence" value="ECO:0007669"/>
    <property type="project" value="InterPro"/>
</dbReference>
<evidence type="ECO:0000259" key="15">
    <source>
        <dbReference type="Pfam" id="PF00593"/>
    </source>
</evidence>
<organism evidence="17 18">
    <name type="scientific">Alteromonas lipolytica</name>
    <dbReference type="NCBI Taxonomy" id="1856405"/>
    <lineage>
        <taxon>Bacteria</taxon>
        <taxon>Pseudomonadati</taxon>
        <taxon>Pseudomonadota</taxon>
        <taxon>Gammaproteobacteria</taxon>
        <taxon>Alteromonadales</taxon>
        <taxon>Alteromonadaceae</taxon>
        <taxon>Alteromonas/Salinimonas group</taxon>
        <taxon>Alteromonas</taxon>
    </lineage>
</organism>
<dbReference type="Pfam" id="PF00593">
    <property type="entry name" value="TonB_dep_Rec_b-barrel"/>
    <property type="match status" value="1"/>
</dbReference>
<dbReference type="FunFam" id="2.170.130.10:FF:000001">
    <property type="entry name" value="Catecholate siderophore TonB-dependent receptor"/>
    <property type="match status" value="1"/>
</dbReference>
<comment type="caution">
    <text evidence="17">The sequence shown here is derived from an EMBL/GenBank/DDBJ whole genome shotgun (WGS) entry which is preliminary data.</text>
</comment>
<dbReference type="GO" id="GO:0015891">
    <property type="term" value="P:siderophore transport"/>
    <property type="evidence" value="ECO:0007669"/>
    <property type="project" value="InterPro"/>
</dbReference>
<dbReference type="PANTHER" id="PTHR32552">
    <property type="entry name" value="FERRICHROME IRON RECEPTOR-RELATED"/>
    <property type="match status" value="1"/>
</dbReference>
<dbReference type="Gene3D" id="2.40.170.20">
    <property type="entry name" value="TonB-dependent receptor, beta-barrel domain"/>
    <property type="match status" value="1"/>
</dbReference>
<evidence type="ECO:0000256" key="10">
    <source>
        <dbReference type="ARBA" id="ARBA00023170"/>
    </source>
</evidence>
<keyword evidence="4 12" id="KW-1134">Transmembrane beta strand</keyword>
<gene>
    <name evidence="17" type="ORF">BFC17_03495</name>
</gene>
<keyword evidence="11 12" id="KW-0998">Cell outer membrane</keyword>
<evidence type="ECO:0000256" key="8">
    <source>
        <dbReference type="ARBA" id="ARBA00023077"/>
    </source>
</evidence>
<comment type="similarity">
    <text evidence="2 12 13">Belongs to the TonB-dependent receptor family.</text>
</comment>
<proteinExistence type="inferred from homology"/>